<accession>A0A2G8RYQ1</accession>
<organism evidence="1 3">
    <name type="scientific">Ganoderma sinense ZZ0214-1</name>
    <dbReference type="NCBI Taxonomy" id="1077348"/>
    <lineage>
        <taxon>Eukaryota</taxon>
        <taxon>Fungi</taxon>
        <taxon>Dikarya</taxon>
        <taxon>Basidiomycota</taxon>
        <taxon>Agaricomycotina</taxon>
        <taxon>Agaricomycetes</taxon>
        <taxon>Polyporales</taxon>
        <taxon>Polyporaceae</taxon>
        <taxon>Ganoderma</taxon>
    </lineage>
</organism>
<dbReference type="EMBL" id="AYKW01000024">
    <property type="protein sequence ID" value="PIL28404.1"/>
    <property type="molecule type" value="Genomic_DNA"/>
</dbReference>
<dbReference type="Proteomes" id="UP000230002">
    <property type="component" value="Unassembled WGS sequence"/>
</dbReference>
<dbReference type="EMBL" id="AYKW01000042">
    <property type="protein sequence ID" value="PIL26635.1"/>
    <property type="molecule type" value="Genomic_DNA"/>
</dbReference>
<evidence type="ECO:0000313" key="2">
    <source>
        <dbReference type="EMBL" id="PIL28404.1"/>
    </source>
</evidence>
<evidence type="ECO:0000313" key="1">
    <source>
        <dbReference type="EMBL" id="PIL26635.1"/>
    </source>
</evidence>
<sequence>MPGFRAVGDTIGPTYKRLAFAQRGYLRLSANTALSEVSGVSGSKMRWELLEYVLYVYLKLRVQLVGWPGDLVFTNLSNPPLTGLGCISRLVALWDSGAMHFAPVTDAEYRAALEDPYSCAPGPLHRGFPENLGRCDIKKRKYRPKTDPLGLRVGRYIRNGPKSARVVSETAADGAEGE</sequence>
<proteinExistence type="predicted"/>
<evidence type="ECO:0000313" key="3">
    <source>
        <dbReference type="Proteomes" id="UP000230002"/>
    </source>
</evidence>
<reference evidence="1 3" key="1">
    <citation type="journal article" date="2015" name="Sci. Rep.">
        <title>Chromosome-level genome map provides insights into diverse defense mechanisms in the medicinal fungus Ganoderma sinense.</title>
        <authorList>
            <person name="Zhu Y."/>
            <person name="Xu J."/>
            <person name="Sun C."/>
            <person name="Zhou S."/>
            <person name="Xu H."/>
            <person name="Nelson D.R."/>
            <person name="Qian J."/>
            <person name="Song J."/>
            <person name="Luo H."/>
            <person name="Xiang L."/>
            <person name="Li Y."/>
            <person name="Xu Z."/>
            <person name="Ji A."/>
            <person name="Wang L."/>
            <person name="Lu S."/>
            <person name="Hayward A."/>
            <person name="Sun W."/>
            <person name="Li X."/>
            <person name="Schwartz D.C."/>
            <person name="Wang Y."/>
            <person name="Chen S."/>
        </authorList>
    </citation>
    <scope>NUCLEOTIDE SEQUENCE [LARGE SCALE GENOMIC DNA]</scope>
    <source>
        <strain evidence="1 3">ZZ0214-1</strain>
    </source>
</reference>
<name>A0A2G8RYQ1_9APHY</name>
<gene>
    <name evidence="2" type="ORF">GSI_09555</name>
    <name evidence="1" type="ORF">GSI_11260</name>
</gene>
<keyword evidence="3" id="KW-1185">Reference proteome</keyword>
<protein>
    <submittedName>
        <fullName evidence="1">Uncharacterized protein</fullName>
    </submittedName>
</protein>
<dbReference type="OrthoDB" id="2755983at2759"/>
<comment type="caution">
    <text evidence="1">The sequence shown here is derived from an EMBL/GenBank/DDBJ whole genome shotgun (WGS) entry which is preliminary data.</text>
</comment>
<dbReference type="AlphaFoldDB" id="A0A2G8RYQ1"/>